<dbReference type="Gene3D" id="3.40.47.10">
    <property type="match status" value="1"/>
</dbReference>
<evidence type="ECO:0000313" key="4">
    <source>
        <dbReference type="EMBL" id="MDT0574550.1"/>
    </source>
</evidence>
<reference evidence="3" key="1">
    <citation type="submission" date="2024-05" db="EMBL/GenBank/DDBJ databases">
        <title>30 novel species of actinomycetes from the DSMZ collection.</title>
        <authorList>
            <person name="Nouioui I."/>
        </authorList>
    </citation>
    <scope>NUCLEOTIDE SEQUENCE</scope>
    <source>
        <strain evidence="3">DSM 3412</strain>
    </source>
</reference>
<protein>
    <recommendedName>
        <fullName evidence="6">Polyketide synthase C-terminal extension domain-containing protein</fullName>
    </recommendedName>
</protein>
<proteinExistence type="predicted"/>
<dbReference type="PANTHER" id="PTHR43775">
    <property type="entry name" value="FATTY ACID SYNTHASE"/>
    <property type="match status" value="1"/>
</dbReference>
<comment type="caution">
    <text evidence="3">The sequence shown here is derived from an EMBL/GenBank/DDBJ whole genome shotgun (WGS) entry which is preliminary data.</text>
</comment>
<dbReference type="InterPro" id="IPR016039">
    <property type="entry name" value="Thiolase-like"/>
</dbReference>
<dbReference type="PANTHER" id="PTHR43775:SF51">
    <property type="entry name" value="INACTIVE PHENOLPHTHIOCEROL SYNTHESIS POLYKETIDE SYNTHASE TYPE I PKS1-RELATED"/>
    <property type="match status" value="1"/>
</dbReference>
<dbReference type="EMBL" id="JAVRFJ010000204">
    <property type="protein sequence ID" value="MDT0574549.1"/>
    <property type="molecule type" value="Genomic_DNA"/>
</dbReference>
<dbReference type="Proteomes" id="UP001180737">
    <property type="component" value="Unassembled WGS sequence"/>
</dbReference>
<feature type="non-terminal residue" evidence="3">
    <location>
        <position position="1"/>
    </location>
</feature>
<organism evidence="3 5">
    <name type="scientific">Streptomyces gottesmaniae</name>
    <dbReference type="NCBI Taxonomy" id="3075518"/>
    <lineage>
        <taxon>Bacteria</taxon>
        <taxon>Bacillati</taxon>
        <taxon>Actinomycetota</taxon>
        <taxon>Actinomycetes</taxon>
        <taxon>Kitasatosporales</taxon>
        <taxon>Streptomycetaceae</taxon>
        <taxon>Streptomyces</taxon>
    </lineage>
</organism>
<name>A0ABU2ZE41_9ACTN</name>
<dbReference type="EMBL" id="JAVRFJ010000205">
    <property type="protein sequence ID" value="MDT0574550.1"/>
    <property type="molecule type" value="Genomic_DNA"/>
</dbReference>
<feature type="non-terminal residue" evidence="3">
    <location>
        <position position="84"/>
    </location>
</feature>
<evidence type="ECO:0000256" key="1">
    <source>
        <dbReference type="ARBA" id="ARBA00022679"/>
    </source>
</evidence>
<evidence type="ECO:0000313" key="5">
    <source>
        <dbReference type="Proteomes" id="UP001180737"/>
    </source>
</evidence>
<keyword evidence="5" id="KW-1185">Reference proteome</keyword>
<evidence type="ECO:0000256" key="2">
    <source>
        <dbReference type="ARBA" id="ARBA00023268"/>
    </source>
</evidence>
<dbReference type="RefSeq" id="WP_311593676.1">
    <property type="nucleotide sequence ID" value="NZ_JAVRFJ010000204.1"/>
</dbReference>
<accession>A0ABU2ZE41</accession>
<evidence type="ECO:0008006" key="6">
    <source>
        <dbReference type="Google" id="ProtNLM"/>
    </source>
</evidence>
<evidence type="ECO:0000313" key="3">
    <source>
        <dbReference type="EMBL" id="MDT0574549.1"/>
    </source>
</evidence>
<gene>
    <name evidence="3" type="ORF">RM704_45070</name>
    <name evidence="4" type="ORF">RM704_45075</name>
</gene>
<keyword evidence="2" id="KW-0511">Multifunctional enzyme</keyword>
<sequence>PRRAGVSSFGISGTNAHVIVEQAPVEEPAGLSGAEPVVGSGAERVVGSGAERVVGSGVVPEVAVPWVVSGKSAGALAAQAERLA</sequence>
<keyword evidence="1" id="KW-0808">Transferase</keyword>
<dbReference type="InterPro" id="IPR050091">
    <property type="entry name" value="PKS_NRPS_Biosynth_Enz"/>
</dbReference>